<sequence>MESRPPIVSTRRQLLTLVAVAASPGPLFGHPPRRIRAIAFDGFVLFSPQTIVKRAREVAGEKGDALVSAASGMLFGYTWYYTSARKYAGFDELAEDAFKSAAQSLGLNLSNTDLEQLVEGYSNLELWPDVPGALQTLRRHNVRLAMLSNLSERALMSNLRTNGVDEHFEFVLSTDAARQYKPSPKAYDLAVRAFKISKSEIGFAASASWDASGATWFGFPSIWVNRNGLPAEQAHAVPTVISSGMDGVLRLSGLQTL</sequence>
<evidence type="ECO:0000256" key="2">
    <source>
        <dbReference type="ARBA" id="ARBA00022801"/>
    </source>
</evidence>
<gene>
    <name evidence="4" type="ORF">LZ518_09825</name>
</gene>
<dbReference type="InterPro" id="IPR006439">
    <property type="entry name" value="HAD-SF_hydro_IA"/>
</dbReference>
<dbReference type="NCBIfam" id="TIGR01428">
    <property type="entry name" value="HAD_type_II"/>
    <property type="match status" value="1"/>
</dbReference>
<dbReference type="Pfam" id="PF00702">
    <property type="entry name" value="Hydrolase"/>
    <property type="match status" value="1"/>
</dbReference>
<dbReference type="Proteomes" id="UP001165383">
    <property type="component" value="Unassembled WGS sequence"/>
</dbReference>
<dbReference type="EMBL" id="JAMGBB010000001">
    <property type="protein sequence ID" value="MCL6741428.1"/>
    <property type="molecule type" value="Genomic_DNA"/>
</dbReference>
<keyword evidence="5" id="KW-1185">Reference proteome</keyword>
<dbReference type="Gene3D" id="1.10.150.240">
    <property type="entry name" value="Putative phosphatase, domain 2"/>
    <property type="match status" value="1"/>
</dbReference>
<dbReference type="Gene3D" id="3.40.50.1000">
    <property type="entry name" value="HAD superfamily/HAD-like"/>
    <property type="match status" value="1"/>
</dbReference>
<comment type="similarity">
    <text evidence="1 3">Belongs to the HAD-like hydrolase superfamily. S-2-haloalkanoic acid dehalogenase family.</text>
</comment>
<comment type="catalytic activity">
    <reaction evidence="3">
        <text>an (S)-2-haloacid + H2O = a (2R)-2-hydroxycarboxylate + a halide anion + H(+)</text>
        <dbReference type="Rhea" id="RHEA:11192"/>
        <dbReference type="ChEBI" id="CHEBI:15377"/>
        <dbReference type="ChEBI" id="CHEBI:15378"/>
        <dbReference type="ChEBI" id="CHEBI:16042"/>
        <dbReference type="ChEBI" id="CHEBI:58314"/>
        <dbReference type="ChEBI" id="CHEBI:137405"/>
        <dbReference type="EC" id="3.8.1.2"/>
    </reaction>
</comment>
<dbReference type="InterPro" id="IPR051540">
    <property type="entry name" value="S-2-haloacid_dehalogenase"/>
</dbReference>
<keyword evidence="2 3" id="KW-0378">Hydrolase</keyword>
<dbReference type="PRINTS" id="PR00413">
    <property type="entry name" value="HADHALOGNASE"/>
</dbReference>
<name>A0ABT0SAQ4_9SPHN</name>
<reference evidence="4" key="1">
    <citation type="submission" date="2022-05" db="EMBL/GenBank/DDBJ databases">
        <authorList>
            <person name="Jo J.-H."/>
            <person name="Im W.-T."/>
        </authorList>
    </citation>
    <scope>NUCLEOTIDE SEQUENCE</scope>
    <source>
        <strain evidence="4">RB56-2</strain>
    </source>
</reference>
<dbReference type="SUPFAM" id="SSF56784">
    <property type="entry name" value="HAD-like"/>
    <property type="match status" value="1"/>
</dbReference>
<protein>
    <recommendedName>
        <fullName evidence="3">(S)-2-haloacid dehalogenase</fullName>
        <ecNumber evidence="3">3.8.1.2</ecNumber>
    </recommendedName>
    <alternativeName>
        <fullName evidence="3">2-haloalkanoic acid dehalogenase</fullName>
    </alternativeName>
    <alternativeName>
        <fullName evidence="3">Halocarboxylic acid halidohydrolase</fullName>
    </alternativeName>
    <alternativeName>
        <fullName evidence="3">L-2-haloacid dehalogenase</fullName>
    </alternativeName>
</protein>
<dbReference type="EC" id="3.8.1.2" evidence="3"/>
<evidence type="ECO:0000313" key="4">
    <source>
        <dbReference type="EMBL" id="MCL6741428.1"/>
    </source>
</evidence>
<evidence type="ECO:0000256" key="3">
    <source>
        <dbReference type="RuleBase" id="RU368077"/>
    </source>
</evidence>
<evidence type="ECO:0000256" key="1">
    <source>
        <dbReference type="ARBA" id="ARBA00008106"/>
    </source>
</evidence>
<proteinExistence type="inferred from homology"/>
<dbReference type="InterPro" id="IPR023214">
    <property type="entry name" value="HAD_sf"/>
</dbReference>
<comment type="caution">
    <text evidence="4">The sequence shown here is derived from an EMBL/GenBank/DDBJ whole genome shotgun (WGS) entry which is preliminary data.</text>
</comment>
<accession>A0ABT0SAQ4</accession>
<evidence type="ECO:0000313" key="5">
    <source>
        <dbReference type="Proteomes" id="UP001165383"/>
    </source>
</evidence>
<organism evidence="4 5">
    <name type="scientific">Sphingomonas brevis</name>
    <dbReference type="NCBI Taxonomy" id="2908206"/>
    <lineage>
        <taxon>Bacteria</taxon>
        <taxon>Pseudomonadati</taxon>
        <taxon>Pseudomonadota</taxon>
        <taxon>Alphaproteobacteria</taxon>
        <taxon>Sphingomonadales</taxon>
        <taxon>Sphingomonadaceae</taxon>
        <taxon>Sphingomonas</taxon>
    </lineage>
</organism>
<comment type="function">
    <text evidence="3">Catalyzes the hydrolytic dehalogenation of small (S)-2-haloalkanoic acids to yield the corresponding (R)-2-hydroxyalkanoic acids.</text>
</comment>
<dbReference type="RefSeq" id="WP_249915812.1">
    <property type="nucleotide sequence ID" value="NZ_JAMGBB010000001.1"/>
</dbReference>
<dbReference type="NCBIfam" id="TIGR01493">
    <property type="entry name" value="HAD-SF-IA-v2"/>
    <property type="match status" value="1"/>
</dbReference>
<dbReference type="PANTHER" id="PTHR43316">
    <property type="entry name" value="HYDROLASE, HALOACID DELAHOGENASE-RELATED"/>
    <property type="match status" value="1"/>
</dbReference>
<dbReference type="InterPro" id="IPR036412">
    <property type="entry name" value="HAD-like_sf"/>
</dbReference>
<dbReference type="InterPro" id="IPR023198">
    <property type="entry name" value="PGP-like_dom2"/>
</dbReference>
<dbReference type="InterPro" id="IPR006328">
    <property type="entry name" value="2-HAD"/>
</dbReference>
<dbReference type="PANTHER" id="PTHR43316:SF3">
    <property type="entry name" value="HALOACID DEHALOGENASE, TYPE II (AFU_ORTHOLOGUE AFUA_2G07750)-RELATED"/>
    <property type="match status" value="1"/>
</dbReference>